<evidence type="ECO:0000313" key="5">
    <source>
        <dbReference type="EMBL" id="CAB4919105.1"/>
    </source>
</evidence>
<dbReference type="GO" id="GO:0005524">
    <property type="term" value="F:ATP binding"/>
    <property type="evidence" value="ECO:0007669"/>
    <property type="project" value="InterPro"/>
</dbReference>
<evidence type="ECO:0000313" key="6">
    <source>
        <dbReference type="EMBL" id="CAB5038232.1"/>
    </source>
</evidence>
<reference evidence="3" key="1">
    <citation type="submission" date="2020-05" db="EMBL/GenBank/DDBJ databases">
        <authorList>
            <person name="Chiriac C."/>
            <person name="Salcher M."/>
            <person name="Ghai R."/>
            <person name="Kavagutti S V."/>
        </authorList>
    </citation>
    <scope>NUCLEOTIDE SEQUENCE</scope>
</reference>
<dbReference type="EMBL" id="CAEZZP010000044">
    <property type="protein sequence ID" value="CAB4771461.1"/>
    <property type="molecule type" value="Genomic_DNA"/>
</dbReference>
<dbReference type="GO" id="GO:0000725">
    <property type="term" value="P:recombinational repair"/>
    <property type="evidence" value="ECO:0007669"/>
    <property type="project" value="TreeGrafter"/>
</dbReference>
<dbReference type="SUPFAM" id="SSF52540">
    <property type="entry name" value="P-loop containing nucleoside triphosphate hydrolases"/>
    <property type="match status" value="1"/>
</dbReference>
<dbReference type="GO" id="GO:0043138">
    <property type="term" value="F:3'-5' DNA helicase activity"/>
    <property type="evidence" value="ECO:0007669"/>
    <property type="project" value="TreeGrafter"/>
</dbReference>
<dbReference type="InterPro" id="IPR011528">
    <property type="entry name" value="NERD"/>
</dbReference>
<dbReference type="Pfam" id="PF08378">
    <property type="entry name" value="NERD"/>
    <property type="match status" value="1"/>
</dbReference>
<dbReference type="EMBL" id="CAFBPS010000240">
    <property type="protein sequence ID" value="CAB5038232.1"/>
    <property type="molecule type" value="Genomic_DNA"/>
</dbReference>
<gene>
    <name evidence="2" type="ORF">UFOPK2658_01321</name>
    <name evidence="3" type="ORF">UFOPK2880_00844</name>
    <name evidence="4" type="ORF">UFOPK3304_00949</name>
    <name evidence="5" type="ORF">UFOPK3494_01966</name>
    <name evidence="6" type="ORF">UFOPK4134_01874</name>
</gene>
<dbReference type="GO" id="GO:0003677">
    <property type="term" value="F:DNA binding"/>
    <property type="evidence" value="ECO:0007669"/>
    <property type="project" value="InterPro"/>
</dbReference>
<protein>
    <submittedName>
        <fullName evidence="3">Unannotated protein</fullName>
    </submittedName>
</protein>
<dbReference type="InterPro" id="IPR000212">
    <property type="entry name" value="DNA_helicase_UvrD/REP"/>
</dbReference>
<sequence>MGLLVPTDFDLRTIENGDEREVVRRLVDGLTDGWLIFPNVTFRSHRAHEIDVVLVHEEQGVVHLEVKGHRVYVQAGEWFGIQGKMKPQPFSQAKTNAYALRDELKKRWPGVFDHFPVRYAVAFPNTTEVRGDLPPDIKRSQLFLAPNLEDIQHAIEMFVAESRPGARFTVEQMNGIIEYLKPDAEFTWDPEARIRMHHQRMEALCASQVRALERLDANRRVVVTGGAGSGKTRLALGWARRALIGRDERVLVTCFNEPLADQIKFHLDGYENVVVGAFLSIARTFEGMPHLDEPPDMSSEEASTFWNETVIGHLHLNWPKITEKFGTIIIDEAQDFSPAWIAQLESLLDEEGPRRLMMVADSGQEIFSRGFRVPKTEDGWTLCELVNNCRNSHQIARLLRTLLGGAPSPEIGPETIGMSFDEVTTESVVSVVKSILDRQPDDGSELLAPLGSTAVIVPSVKLRDTLRHELGLGSWDERDSKIVCETERRLKGTEFDTVILVDPEFRMDDRALYIGISRAINQLFVVGSHELGERLRFVNQR</sequence>
<evidence type="ECO:0000313" key="2">
    <source>
        <dbReference type="EMBL" id="CAB4724788.1"/>
    </source>
</evidence>
<dbReference type="Pfam" id="PF13245">
    <property type="entry name" value="AAA_19"/>
    <property type="match status" value="1"/>
</dbReference>
<dbReference type="Gene3D" id="3.40.50.300">
    <property type="entry name" value="P-loop containing nucleotide triphosphate hydrolases"/>
    <property type="match status" value="2"/>
</dbReference>
<proteinExistence type="predicted"/>
<dbReference type="EMBL" id="CAEZYH010000063">
    <property type="protein sequence ID" value="CAB4724788.1"/>
    <property type="molecule type" value="Genomic_DNA"/>
</dbReference>
<dbReference type="EMBL" id="CAFBMF010000244">
    <property type="protein sequence ID" value="CAB4919105.1"/>
    <property type="molecule type" value="Genomic_DNA"/>
</dbReference>
<evidence type="ECO:0000313" key="3">
    <source>
        <dbReference type="EMBL" id="CAB4771461.1"/>
    </source>
</evidence>
<feature type="domain" description="NERD" evidence="1">
    <location>
        <begin position="19"/>
        <end position="124"/>
    </location>
</feature>
<evidence type="ECO:0000259" key="1">
    <source>
        <dbReference type="Pfam" id="PF08378"/>
    </source>
</evidence>
<organism evidence="3">
    <name type="scientific">freshwater metagenome</name>
    <dbReference type="NCBI Taxonomy" id="449393"/>
    <lineage>
        <taxon>unclassified sequences</taxon>
        <taxon>metagenomes</taxon>
        <taxon>ecological metagenomes</taxon>
    </lineage>
</organism>
<accession>A0A6J6VGE6</accession>
<name>A0A6J6VGE6_9ZZZZ</name>
<dbReference type="PANTHER" id="PTHR11070">
    <property type="entry name" value="UVRD / RECB / PCRA DNA HELICASE FAMILY MEMBER"/>
    <property type="match status" value="1"/>
</dbReference>
<dbReference type="PANTHER" id="PTHR11070:SF2">
    <property type="entry name" value="ATP-DEPENDENT DNA HELICASE SRS2"/>
    <property type="match status" value="1"/>
</dbReference>
<dbReference type="InterPro" id="IPR027417">
    <property type="entry name" value="P-loop_NTPase"/>
</dbReference>
<evidence type="ECO:0000313" key="4">
    <source>
        <dbReference type="EMBL" id="CAB4870110.1"/>
    </source>
</evidence>
<dbReference type="AlphaFoldDB" id="A0A6J6VGE6"/>
<dbReference type="EMBL" id="CAFBLJ010000042">
    <property type="protein sequence ID" value="CAB4870110.1"/>
    <property type="molecule type" value="Genomic_DNA"/>
</dbReference>